<accession>A0A2K9V7A1</accession>
<organism evidence="1">
    <name type="scientific">Bandra megavirus</name>
    <dbReference type="NCBI Taxonomy" id="2071566"/>
    <lineage>
        <taxon>Viruses</taxon>
        <taxon>Varidnaviria</taxon>
        <taxon>Bamfordvirae</taxon>
        <taxon>Nucleocytoviricota</taxon>
        <taxon>Megaviricetes</taxon>
        <taxon>Imitervirales</taxon>
        <taxon>Mimiviridae</taxon>
        <taxon>Megamimivirinae</taxon>
        <taxon>Megavirus</taxon>
    </lineage>
</organism>
<reference evidence="1" key="1">
    <citation type="submission" date="2018-01" db="EMBL/GenBank/DDBJ databases">
        <title>Draft genome sequence of Bandra megavirus.</title>
        <authorList>
            <person name="Chatterjee A."/>
            <person name="Yadav R."/>
            <person name="Kondabagil K."/>
        </authorList>
    </citation>
    <scope>NUCLEOTIDE SEQUENCE</scope>
    <source>
        <strain evidence="1">KK-1</strain>
    </source>
</reference>
<sequence length="104" mass="12529">MSDFYQKYKKYKLKYLLSKNKKKSLFYFELKNYGPDNQIIIVYANDKNDAFNKIKEITSENIFTYKSEYADHDVTIDDMKKIILSEHIEPKKLSTPLWFSFYNG</sequence>
<name>A0A2K9V7A1_9VIRU</name>
<proteinExistence type="predicted"/>
<dbReference type="EMBL" id="MG779307">
    <property type="protein sequence ID" value="AUV58098.1"/>
    <property type="molecule type" value="Genomic_DNA"/>
</dbReference>
<evidence type="ECO:0000313" key="1">
    <source>
        <dbReference type="EMBL" id="AUV58098.1"/>
    </source>
</evidence>
<protein>
    <submittedName>
        <fullName evidence="1">Uncharacterized protein</fullName>
    </submittedName>
</protein>